<dbReference type="Proteomes" id="UP000075324">
    <property type="component" value="Unassembled WGS sequence"/>
</dbReference>
<accession>A0A150N8F3</accession>
<dbReference type="NCBIfam" id="TIGR01784">
    <property type="entry name" value="T_den_put_tspse"/>
    <property type="match status" value="1"/>
</dbReference>
<dbReference type="RefSeq" id="WP_407719552.1">
    <property type="nucleotide sequence ID" value="NZ_LQYW01000004.1"/>
</dbReference>
<evidence type="ECO:0000313" key="2">
    <source>
        <dbReference type="Proteomes" id="UP000075324"/>
    </source>
</evidence>
<comment type="caution">
    <text evidence="1">The sequence shown here is derived from an EMBL/GenBank/DDBJ whole genome shotgun (WGS) entry which is preliminary data.</text>
</comment>
<dbReference type="InterPro" id="IPR010106">
    <property type="entry name" value="RpnA"/>
</dbReference>
<sequence length="191" mass="22816">MKEYLDLKMDFMFKQLFGHPSRKRITIAFLNAILHRSGRDRIVDVQYENTELAKETEDGKTSRLDVLVFTDRGERINVEIQVVHQHDLPERVLYYWARLFSASLSSGQAYSELPPTIMVTILNYPLFPHETDRFHTVFHLREDEEHFLWSAHIEFHAIDLSQFMVQWKKYRREMKKSAEVPWLMMLSVVDI</sequence>
<dbReference type="EMBL" id="LQYW01000004">
    <property type="protein sequence ID" value="KYD32975.1"/>
    <property type="molecule type" value="Genomic_DNA"/>
</dbReference>
<organism evidence="1 2">
    <name type="scientific">Parageobacillus toebii</name>
    <dbReference type="NCBI Taxonomy" id="153151"/>
    <lineage>
        <taxon>Bacteria</taxon>
        <taxon>Bacillati</taxon>
        <taxon>Bacillota</taxon>
        <taxon>Bacilli</taxon>
        <taxon>Bacillales</taxon>
        <taxon>Anoxybacillaceae</taxon>
        <taxon>Parageobacillus</taxon>
    </lineage>
</organism>
<gene>
    <name evidence="1" type="ORF">B4110_3304</name>
</gene>
<dbReference type="PANTHER" id="PTHR41317:SF1">
    <property type="entry name" value="PD-(D_E)XK NUCLEASE FAMILY TRANSPOSASE"/>
    <property type="match status" value="1"/>
</dbReference>
<protein>
    <recommendedName>
        <fullName evidence="3">Transposase (putative) YhgA-like domain-containing protein</fullName>
    </recommendedName>
</protein>
<evidence type="ECO:0000313" key="1">
    <source>
        <dbReference type="EMBL" id="KYD32975.1"/>
    </source>
</evidence>
<dbReference type="Pfam" id="PF12784">
    <property type="entry name" value="PDDEXK_2"/>
    <property type="match status" value="1"/>
</dbReference>
<dbReference type="AlphaFoldDB" id="A0A150N8F3"/>
<evidence type="ECO:0008006" key="3">
    <source>
        <dbReference type="Google" id="ProtNLM"/>
    </source>
</evidence>
<name>A0A150N8F3_9BACL</name>
<reference evidence="1 2" key="1">
    <citation type="submission" date="2016-01" db="EMBL/GenBank/DDBJ databases">
        <title>Draft Genome Sequences of Seven Thermophilic Sporeformers Isolated from Foods.</title>
        <authorList>
            <person name="Berendsen E.M."/>
            <person name="Wells-Bennik M.H."/>
            <person name="Krawcyk A.O."/>
            <person name="De Jong A."/>
            <person name="Holsappel S."/>
            <person name="Eijlander R.T."/>
            <person name="Kuipers O.P."/>
        </authorList>
    </citation>
    <scope>NUCLEOTIDE SEQUENCE [LARGE SCALE GENOMIC DNA]</scope>
    <source>
        <strain evidence="1 2">B4110</strain>
    </source>
</reference>
<dbReference type="PANTHER" id="PTHR41317">
    <property type="entry name" value="PD-(D_E)XK NUCLEASE FAMILY TRANSPOSASE"/>
    <property type="match status" value="1"/>
</dbReference>
<dbReference type="PATRIC" id="fig|153151.4.peg.2482"/>
<proteinExistence type="predicted"/>